<protein>
    <submittedName>
        <fullName evidence="1">Uncharacterized protein</fullName>
    </submittedName>
</protein>
<sequence>MLQWIVLAKRPDTRKKRIDEIAARAAEKDRPKQFQ</sequence>
<evidence type="ECO:0000313" key="1">
    <source>
        <dbReference type="EMBL" id="SPZ85395.1"/>
    </source>
</evidence>
<evidence type="ECO:0000313" key="2">
    <source>
        <dbReference type="Proteomes" id="UP000251241"/>
    </source>
</evidence>
<gene>
    <name evidence="1" type="ORF">NCTC11343_01957</name>
</gene>
<dbReference type="AlphaFoldDB" id="A0A2X2JDX3"/>
<dbReference type="Pfam" id="PF13376">
    <property type="entry name" value="OmdA"/>
    <property type="match status" value="1"/>
</dbReference>
<dbReference type="EMBL" id="UAUU01000008">
    <property type="protein sequence ID" value="SPZ85395.1"/>
    <property type="molecule type" value="Genomic_DNA"/>
</dbReference>
<organism evidence="1 2">
    <name type="scientific">Sphingobacterium multivorum</name>
    <dbReference type="NCBI Taxonomy" id="28454"/>
    <lineage>
        <taxon>Bacteria</taxon>
        <taxon>Pseudomonadati</taxon>
        <taxon>Bacteroidota</taxon>
        <taxon>Sphingobacteriia</taxon>
        <taxon>Sphingobacteriales</taxon>
        <taxon>Sphingobacteriaceae</taxon>
        <taxon>Sphingobacterium</taxon>
    </lineage>
</organism>
<proteinExistence type="predicted"/>
<name>A0A2X2JDX3_SPHMU</name>
<dbReference type="Proteomes" id="UP000251241">
    <property type="component" value="Unassembled WGS sequence"/>
</dbReference>
<accession>A0A2X2JDX3</accession>
<reference evidence="1 2" key="1">
    <citation type="submission" date="2018-06" db="EMBL/GenBank/DDBJ databases">
        <authorList>
            <consortium name="Pathogen Informatics"/>
            <person name="Doyle S."/>
        </authorList>
    </citation>
    <scope>NUCLEOTIDE SEQUENCE [LARGE SCALE GENOMIC DNA]</scope>
    <source>
        <strain evidence="1 2">NCTC11343</strain>
    </source>
</reference>